<dbReference type="InterPro" id="IPR026444">
    <property type="entry name" value="Secre_tail"/>
</dbReference>
<name>A0ABT9BDY6_9BACT</name>
<evidence type="ECO:0000313" key="4">
    <source>
        <dbReference type="Proteomes" id="UP001176429"/>
    </source>
</evidence>
<feature type="domain" description="Secretion system C-terminal sorting" evidence="2">
    <location>
        <begin position="143"/>
        <end position="218"/>
    </location>
</feature>
<protein>
    <submittedName>
        <fullName evidence="3">T9SS type A sorting domain-containing protein</fullName>
    </submittedName>
</protein>
<keyword evidence="1" id="KW-0732">Signal</keyword>
<gene>
    <name evidence="3" type="ORF">Q5H93_10930</name>
</gene>
<organism evidence="3 4">
    <name type="scientific">Hymenobacter aranciens</name>
    <dbReference type="NCBI Taxonomy" id="3063996"/>
    <lineage>
        <taxon>Bacteria</taxon>
        <taxon>Pseudomonadati</taxon>
        <taxon>Bacteroidota</taxon>
        <taxon>Cytophagia</taxon>
        <taxon>Cytophagales</taxon>
        <taxon>Hymenobacteraceae</taxon>
        <taxon>Hymenobacter</taxon>
    </lineage>
</organism>
<dbReference type="NCBIfam" id="TIGR04183">
    <property type="entry name" value="Por_Secre_tail"/>
    <property type="match status" value="1"/>
</dbReference>
<dbReference type="RefSeq" id="WP_305006564.1">
    <property type="nucleotide sequence ID" value="NZ_JAUQSY010000006.1"/>
</dbReference>
<dbReference type="Pfam" id="PF18962">
    <property type="entry name" value="Por_Secre_tail"/>
    <property type="match status" value="1"/>
</dbReference>
<reference evidence="3" key="1">
    <citation type="submission" date="2023-07" db="EMBL/GenBank/DDBJ databases">
        <authorList>
            <person name="Kim M.K."/>
        </authorList>
    </citation>
    <scope>NUCLEOTIDE SEQUENCE</scope>
    <source>
        <strain evidence="3">ASUV-10-1</strain>
    </source>
</reference>
<dbReference type="EMBL" id="JAUQSY010000006">
    <property type="protein sequence ID" value="MDO7875247.1"/>
    <property type="molecule type" value="Genomic_DNA"/>
</dbReference>
<accession>A0ABT9BDY6</accession>
<evidence type="ECO:0000259" key="2">
    <source>
        <dbReference type="Pfam" id="PF18962"/>
    </source>
</evidence>
<feature type="signal peptide" evidence="1">
    <location>
        <begin position="1"/>
        <end position="19"/>
    </location>
</feature>
<proteinExistence type="predicted"/>
<dbReference type="Proteomes" id="UP001176429">
    <property type="component" value="Unassembled WGS sequence"/>
</dbReference>
<keyword evidence="4" id="KW-1185">Reference proteome</keyword>
<evidence type="ECO:0000256" key="1">
    <source>
        <dbReference type="SAM" id="SignalP"/>
    </source>
</evidence>
<comment type="caution">
    <text evidence="3">The sequence shown here is derived from an EMBL/GenBank/DDBJ whole genome shotgun (WGS) entry which is preliminary data.</text>
</comment>
<feature type="chain" id="PRO_5045290507" evidence="1">
    <location>
        <begin position="20"/>
        <end position="222"/>
    </location>
</feature>
<sequence length="222" mass="24645">MRHLFTLCFLLLLRLTAYSQCCPYMLPVQMLPANPQPGEVIRLVFKVNTPGWGQKVNDEFVRSADTLRYTACYFNGPTAVMQHFSDTVTVGTLPTGSYTIVFVGRMSRDPQQCDETRRNSISTTVQVGTRTLATQPAAPGWALYPVPATGRQLQLQAPARESLQAIKLFDMAGRECYAHPAARLTQPDNQHQLQLPALPAGTYTLRVHSANGAVRNQRVVLQ</sequence>
<evidence type="ECO:0000313" key="3">
    <source>
        <dbReference type="EMBL" id="MDO7875247.1"/>
    </source>
</evidence>